<dbReference type="InterPro" id="IPR045569">
    <property type="entry name" value="Metalloprtase-TldD/E_C"/>
</dbReference>
<gene>
    <name evidence="5" type="ORF">PCLFYP37_02722</name>
</gene>
<feature type="domain" description="Metalloprotease TldD/E C-terminal" evidence="4">
    <location>
        <begin position="855"/>
        <end position="952"/>
    </location>
</feature>
<feature type="signal peptide" evidence="3">
    <location>
        <begin position="1"/>
        <end position="32"/>
    </location>
</feature>
<dbReference type="Pfam" id="PF19289">
    <property type="entry name" value="PmbA_TldD_3rd"/>
    <property type="match status" value="2"/>
</dbReference>
<feature type="chain" id="PRO_5026831938" evidence="3">
    <location>
        <begin position="33"/>
        <end position="1104"/>
    </location>
</feature>
<name>A0A6N3EKM1_9BACT</name>
<feature type="domain" description="Metalloprotease TldD/E C-terminal" evidence="4">
    <location>
        <begin position="312"/>
        <end position="557"/>
    </location>
</feature>
<evidence type="ECO:0000259" key="4">
    <source>
        <dbReference type="Pfam" id="PF19289"/>
    </source>
</evidence>
<accession>A0A6N3EKM1</accession>
<keyword evidence="5" id="KW-0378">Hydrolase</keyword>
<feature type="region of interest" description="Disordered" evidence="2">
    <location>
        <begin position="408"/>
        <end position="430"/>
    </location>
</feature>
<keyword evidence="3" id="KW-0732">Signal</keyword>
<dbReference type="InterPro" id="IPR036059">
    <property type="entry name" value="TldD/PmbA_sf"/>
</dbReference>
<keyword evidence="5" id="KW-0645">Protease</keyword>
<dbReference type="EMBL" id="CACRUT010000015">
    <property type="protein sequence ID" value="VYU39023.1"/>
    <property type="molecule type" value="Genomic_DNA"/>
</dbReference>
<dbReference type="PANTHER" id="PTHR30624:SF0">
    <property type="entry name" value="METALLOPROTEASE SLR0863"/>
    <property type="match status" value="1"/>
</dbReference>
<dbReference type="GO" id="GO:0006508">
    <property type="term" value="P:proteolysis"/>
    <property type="evidence" value="ECO:0007669"/>
    <property type="project" value="UniProtKB-KW"/>
</dbReference>
<proteinExistence type="inferred from homology"/>
<dbReference type="SUPFAM" id="SSF111283">
    <property type="entry name" value="Putative modulator of DNA gyrase, PmbA/TldD"/>
    <property type="match status" value="2"/>
</dbReference>
<dbReference type="AlphaFoldDB" id="A0A6N3EKM1"/>
<organism evidence="5">
    <name type="scientific">Paraprevotella clara</name>
    <dbReference type="NCBI Taxonomy" id="454154"/>
    <lineage>
        <taxon>Bacteria</taxon>
        <taxon>Pseudomonadati</taxon>
        <taxon>Bacteroidota</taxon>
        <taxon>Bacteroidia</taxon>
        <taxon>Bacteroidales</taxon>
        <taxon>Prevotellaceae</taxon>
        <taxon>Paraprevotella</taxon>
    </lineage>
</organism>
<evidence type="ECO:0000313" key="5">
    <source>
        <dbReference type="EMBL" id="VYU39023.1"/>
    </source>
</evidence>
<dbReference type="GO" id="GO:0008237">
    <property type="term" value="F:metallopeptidase activity"/>
    <property type="evidence" value="ECO:0007669"/>
    <property type="project" value="InterPro"/>
</dbReference>
<sequence>MVFNLLSLFAMNKKHLLLFVFSYISFVCNTHAESYAHDTLVNVLRNEVQFYFDKLKNKETPAYFISLRVVDNKRLFLSSDFGLSSMDENHTRILTPQVRVGSPDLDNFAYLAQNRPSSRFPYERPSTSLPLDCDAIPVIKEVVWNGILERYEAAVKIYQQMKASQKTNVTELDSVPTFAPSAVETYYERPYSEAETGIDKERFQKYINDASRLFKDYELTSGKVFLDYSLQRTTIVNTEGTVIAQNRKAYRLMLEAVAEADDGTPCPLYEDIFAYSEKDLPTPTELEDKVRDLAIRAEALSKAPMAEAYTGPAILSGKASAVFFHEVLGHRLEGKRRESVNNEISGMLNQRILPASFQLYLDPTLTTYQGKALSGHYLYDDEGVKGQRVDCVKDGYLRQYLMSRTPVKEFTGSNGHGRAANDRDPNPRQSNLIVETTEPYSETQLRNLLIEELKRQGKEYGYYFRTVKGGFTTRGKANAINAFNVSPIEVYRVFADGRDDQLVRGVSLIGTPLSMFSQIKAAGGESELFTGFCGSESGSIPVSGTSPMVYVSQIETQGQKAIIKSKQDLISPPKTTEAENTGAMADSSLIFKAMEDEMAHVCHELATRHNTVPLFVNYVLERKHTSGTESSGGVCVNKRKGNVKNSISVHIFLGDSLVTNDTGVEHHPQNIPDEIGYDRIRDAFRSKSEIAYQGAVQRLDNKRTHLKQNPKPADNAVVPEFKRMPPAVWIGPSALTIPCPVTDMEQLSNRLSKVFSDYPELFNHCVKVYQKRVDYYRLTSEGQKILQPDTVFHITARASIKTDGNEVKTEYYRLHVGGINDLPSEDALIGELHRFAEYMQQKSRAKAVEDLYIGPVLYEDDAAMELLAEKIADYSHSFWISIRNQSDRKHRYLGKQVFPPALSVCQLGNDSVYNGVKLLGYRQVDADGTKPMTLPIIEKGILKHMLTGRIPSLGCPASTGNEHFDGLSRTLETRYTAGVFHVTSNRPVPYSKLYKRFLKAAKKAGLEHTYIIRKNRTSPYALIRVDLSTGKEELVEGNYNSPSREQFKRMHAISKEENVYNLDPSGGKGLGIISPKAILLEDMELDITPNRARHIDEAFYELRH</sequence>
<evidence type="ECO:0000256" key="2">
    <source>
        <dbReference type="SAM" id="MobiDB-lite"/>
    </source>
</evidence>
<protein>
    <submittedName>
        <fullName evidence="5">Protease TldD</fullName>
    </submittedName>
</protein>
<dbReference type="InterPro" id="IPR051463">
    <property type="entry name" value="Peptidase_U62_metallo"/>
</dbReference>
<evidence type="ECO:0000256" key="1">
    <source>
        <dbReference type="ARBA" id="ARBA00005836"/>
    </source>
</evidence>
<reference evidence="5" key="1">
    <citation type="submission" date="2019-11" db="EMBL/GenBank/DDBJ databases">
        <authorList>
            <person name="Feng L."/>
        </authorList>
    </citation>
    <scope>NUCLEOTIDE SEQUENCE</scope>
    <source>
        <strain evidence="5">PclaraLFYP37</strain>
    </source>
</reference>
<comment type="similarity">
    <text evidence="1">Belongs to the peptidase U62 family.</text>
</comment>
<dbReference type="PANTHER" id="PTHR30624">
    <property type="entry name" value="UNCHARACTERIZED PROTEIN TLDD AND PMBA"/>
    <property type="match status" value="1"/>
</dbReference>
<dbReference type="GO" id="GO:0005829">
    <property type="term" value="C:cytosol"/>
    <property type="evidence" value="ECO:0007669"/>
    <property type="project" value="TreeGrafter"/>
</dbReference>
<evidence type="ECO:0000256" key="3">
    <source>
        <dbReference type="SAM" id="SignalP"/>
    </source>
</evidence>